<organism evidence="1 2">
    <name type="scientific">Phytophthora oleae</name>
    <dbReference type="NCBI Taxonomy" id="2107226"/>
    <lineage>
        <taxon>Eukaryota</taxon>
        <taxon>Sar</taxon>
        <taxon>Stramenopiles</taxon>
        <taxon>Oomycota</taxon>
        <taxon>Peronosporomycetes</taxon>
        <taxon>Peronosporales</taxon>
        <taxon>Peronosporaceae</taxon>
        <taxon>Phytophthora</taxon>
    </lineage>
</organism>
<comment type="caution">
    <text evidence="1">The sequence shown here is derived from an EMBL/GenBank/DDBJ whole genome shotgun (WGS) entry which is preliminary data.</text>
</comment>
<accession>A0ABD3FCR3</accession>
<sequence>MQFEAVTGSCLNRRQTNWAVSVAEQKARWLHCGASVCCFDKLDLGNSNVWFRPRAACWCEVRTKQRESGGKVSSYPELLASSGVSDARQRRSAHCHRLQTHVNGARIASRTARMAIVWRMAIASSRGSDHLFWP</sequence>
<name>A0ABD3FCR3_9STRA</name>
<dbReference type="EMBL" id="JBIMZQ010000030">
    <property type="protein sequence ID" value="KAL3662809.1"/>
    <property type="molecule type" value="Genomic_DNA"/>
</dbReference>
<evidence type="ECO:0000313" key="2">
    <source>
        <dbReference type="Proteomes" id="UP001632037"/>
    </source>
</evidence>
<dbReference type="Proteomes" id="UP001632037">
    <property type="component" value="Unassembled WGS sequence"/>
</dbReference>
<evidence type="ECO:0000313" key="1">
    <source>
        <dbReference type="EMBL" id="KAL3662809.1"/>
    </source>
</evidence>
<dbReference type="AlphaFoldDB" id="A0ABD3FCR3"/>
<reference evidence="1 2" key="1">
    <citation type="submission" date="2024-09" db="EMBL/GenBank/DDBJ databases">
        <title>Genome sequencing and assembly of Phytophthora oleae, isolate VK10A, causative agent of rot of olive drupes.</title>
        <authorList>
            <person name="Conti Taguali S."/>
            <person name="Riolo M."/>
            <person name="La Spada F."/>
            <person name="Cacciola S.O."/>
            <person name="Dionisio G."/>
        </authorList>
    </citation>
    <scope>NUCLEOTIDE SEQUENCE [LARGE SCALE GENOMIC DNA]</scope>
    <source>
        <strain evidence="1 2">VK10A</strain>
    </source>
</reference>
<proteinExistence type="predicted"/>
<gene>
    <name evidence="1" type="ORF">V7S43_012211</name>
</gene>
<keyword evidence="2" id="KW-1185">Reference proteome</keyword>
<protein>
    <submittedName>
        <fullName evidence="1">Uncharacterized protein</fullName>
    </submittedName>
</protein>